<keyword evidence="2" id="KW-0808">Transferase</keyword>
<dbReference type="Proteomes" id="UP000248916">
    <property type="component" value="Unassembled WGS sequence"/>
</dbReference>
<dbReference type="GO" id="GO:0016740">
    <property type="term" value="F:transferase activity"/>
    <property type="evidence" value="ECO:0007669"/>
    <property type="project" value="UniProtKB-KW"/>
</dbReference>
<organism evidence="2 3">
    <name type="scientific">Palleronia aestuarii</name>
    <dbReference type="NCBI Taxonomy" id="568105"/>
    <lineage>
        <taxon>Bacteria</taxon>
        <taxon>Pseudomonadati</taxon>
        <taxon>Pseudomonadota</taxon>
        <taxon>Alphaproteobacteria</taxon>
        <taxon>Rhodobacterales</taxon>
        <taxon>Roseobacteraceae</taxon>
        <taxon>Palleronia</taxon>
    </lineage>
</organism>
<accession>A0A2W7NDR4</accession>
<dbReference type="PANTHER" id="PTHR42695:SF5">
    <property type="entry name" value="GLUTAMINE AMIDOTRANSFERASE YLR126C-RELATED"/>
    <property type="match status" value="1"/>
</dbReference>
<evidence type="ECO:0000259" key="1">
    <source>
        <dbReference type="Pfam" id="PF00117"/>
    </source>
</evidence>
<dbReference type="Gene3D" id="3.40.50.880">
    <property type="match status" value="1"/>
</dbReference>
<dbReference type="InterPro" id="IPR029062">
    <property type="entry name" value="Class_I_gatase-like"/>
</dbReference>
<proteinExistence type="predicted"/>
<protein>
    <submittedName>
        <fullName evidence="2">GMP synthase-like glutamine amidotransferase</fullName>
    </submittedName>
</protein>
<dbReference type="RefSeq" id="WP_111536115.1">
    <property type="nucleotide sequence ID" value="NZ_QKZL01000003.1"/>
</dbReference>
<dbReference type="GO" id="GO:0005829">
    <property type="term" value="C:cytosol"/>
    <property type="evidence" value="ECO:0007669"/>
    <property type="project" value="TreeGrafter"/>
</dbReference>
<dbReference type="PROSITE" id="PS51273">
    <property type="entry name" value="GATASE_TYPE_1"/>
    <property type="match status" value="1"/>
</dbReference>
<evidence type="ECO:0000313" key="3">
    <source>
        <dbReference type="Proteomes" id="UP000248916"/>
    </source>
</evidence>
<dbReference type="SUPFAM" id="SSF52317">
    <property type="entry name" value="Class I glutamine amidotransferase-like"/>
    <property type="match status" value="1"/>
</dbReference>
<evidence type="ECO:0000313" key="2">
    <source>
        <dbReference type="EMBL" id="PZX18298.1"/>
    </source>
</evidence>
<name>A0A2W7NDR4_9RHOB</name>
<dbReference type="InterPro" id="IPR044992">
    <property type="entry name" value="ChyE-like"/>
</dbReference>
<dbReference type="CDD" id="cd01741">
    <property type="entry name" value="GATase1_1"/>
    <property type="match status" value="1"/>
</dbReference>
<keyword evidence="3" id="KW-1185">Reference proteome</keyword>
<sequence length="231" mass="25314">MHLGLLQCGATPEALDPVHGSYPALYGRLLGTGFEWTTWRVFDDEWPDGPGDAEGWLVSGSRHGAYEDHAWIAPLEALLRDIAASGRPLVGICFGHQIVAQALGGRVEKFGGGWSIGRRAYEIDGETWHLNAWHQDQVVVPPSGARTFAANDFTLHAGLAIGENILTLQPHPEFSPDYIADMIASREGGKEPQHLLDAARDALPLEVDNGRMGRRLAEFFREKARDAKEDA</sequence>
<dbReference type="EMBL" id="QKZL01000003">
    <property type="protein sequence ID" value="PZX18298.1"/>
    <property type="molecule type" value="Genomic_DNA"/>
</dbReference>
<dbReference type="OrthoDB" id="7365442at2"/>
<dbReference type="InterPro" id="IPR017926">
    <property type="entry name" value="GATASE"/>
</dbReference>
<dbReference type="Pfam" id="PF00117">
    <property type="entry name" value="GATase"/>
    <property type="match status" value="1"/>
</dbReference>
<comment type="caution">
    <text evidence="2">The sequence shown here is derived from an EMBL/GenBank/DDBJ whole genome shotgun (WGS) entry which is preliminary data.</text>
</comment>
<reference evidence="2 3" key="1">
    <citation type="submission" date="2018-06" db="EMBL/GenBank/DDBJ databases">
        <title>Genomic Encyclopedia of Archaeal and Bacterial Type Strains, Phase II (KMG-II): from individual species to whole genera.</title>
        <authorList>
            <person name="Goeker M."/>
        </authorList>
    </citation>
    <scope>NUCLEOTIDE SEQUENCE [LARGE SCALE GENOMIC DNA]</scope>
    <source>
        <strain evidence="2 3">DSM 22009</strain>
    </source>
</reference>
<feature type="domain" description="Glutamine amidotransferase" evidence="1">
    <location>
        <begin position="76"/>
        <end position="176"/>
    </location>
</feature>
<gene>
    <name evidence="2" type="ORF">LX81_00927</name>
</gene>
<dbReference type="AlphaFoldDB" id="A0A2W7NDR4"/>
<keyword evidence="2" id="KW-0315">Glutamine amidotransferase</keyword>
<dbReference type="PANTHER" id="PTHR42695">
    <property type="entry name" value="GLUTAMINE AMIDOTRANSFERASE YLR126C-RELATED"/>
    <property type="match status" value="1"/>
</dbReference>